<feature type="region of interest" description="Disordered" evidence="1">
    <location>
        <begin position="1"/>
        <end position="23"/>
    </location>
</feature>
<dbReference type="GO" id="GO:0032259">
    <property type="term" value="P:methylation"/>
    <property type="evidence" value="ECO:0007669"/>
    <property type="project" value="UniProtKB-KW"/>
</dbReference>
<keyword evidence="2" id="KW-0489">Methyltransferase</keyword>
<keyword evidence="2" id="KW-0808">Transferase</keyword>
<protein>
    <submittedName>
        <fullName evidence="2">Trans-aconitate 2-methyltransferase</fullName>
        <ecNumber evidence="2">2.1.1.144</ecNumber>
    </submittedName>
</protein>
<dbReference type="EMBL" id="CADCUK010000102">
    <property type="protein sequence ID" value="CAA9373229.1"/>
    <property type="molecule type" value="Genomic_DNA"/>
</dbReference>
<reference evidence="2" key="1">
    <citation type="submission" date="2020-02" db="EMBL/GenBank/DDBJ databases">
        <authorList>
            <person name="Meier V. D."/>
        </authorList>
    </citation>
    <scope>NUCLEOTIDE SEQUENCE</scope>
    <source>
        <strain evidence="2">AVDCRST_MAG47</strain>
    </source>
</reference>
<name>A0A6J4N2J7_9ACTN</name>
<sequence>CRSRGPPARRSTCGGCRASAARSTPGRRRTCTCCRG</sequence>
<organism evidence="2">
    <name type="scientific">uncultured Nocardioidaceae bacterium</name>
    <dbReference type="NCBI Taxonomy" id="253824"/>
    <lineage>
        <taxon>Bacteria</taxon>
        <taxon>Bacillati</taxon>
        <taxon>Actinomycetota</taxon>
        <taxon>Actinomycetes</taxon>
        <taxon>Propionibacteriales</taxon>
        <taxon>Nocardioidaceae</taxon>
        <taxon>environmental samples</taxon>
    </lineage>
</organism>
<dbReference type="EC" id="2.1.1.144" evidence="2"/>
<proteinExistence type="predicted"/>
<feature type="non-terminal residue" evidence="2">
    <location>
        <position position="36"/>
    </location>
</feature>
<accession>A0A6J4N2J7</accession>
<evidence type="ECO:0000256" key="1">
    <source>
        <dbReference type="SAM" id="MobiDB-lite"/>
    </source>
</evidence>
<dbReference type="AlphaFoldDB" id="A0A6J4N2J7"/>
<feature type="non-terminal residue" evidence="2">
    <location>
        <position position="1"/>
    </location>
</feature>
<gene>
    <name evidence="2" type="ORF">AVDCRST_MAG47-1442</name>
</gene>
<evidence type="ECO:0000313" key="2">
    <source>
        <dbReference type="EMBL" id="CAA9373229.1"/>
    </source>
</evidence>
<dbReference type="GO" id="GO:0030798">
    <property type="term" value="F:trans-aconitate 2-methyltransferase activity"/>
    <property type="evidence" value="ECO:0007669"/>
    <property type="project" value="UniProtKB-EC"/>
</dbReference>